<dbReference type="EMBL" id="CU928171">
    <property type="protein sequence ID" value="CAR25295.1"/>
    <property type="molecule type" value="Genomic_DNA"/>
</dbReference>
<dbReference type="GeneID" id="8294018"/>
<dbReference type="GO" id="GO:0005801">
    <property type="term" value="C:cis-Golgi network"/>
    <property type="evidence" value="ECO:0007669"/>
    <property type="project" value="UniProtKB-ARBA"/>
</dbReference>
<keyword evidence="2" id="KW-0001">2Fe-2S</keyword>
<comment type="similarity">
    <text evidence="1">Belongs to the glutaredoxin family. Monothiol subfamily.</text>
</comment>
<dbReference type="InterPro" id="IPR014025">
    <property type="entry name" value="Glutaredoxin_subgr"/>
</dbReference>
<dbReference type="GO" id="GO:0034599">
    <property type="term" value="P:cellular response to oxidative stress"/>
    <property type="evidence" value="ECO:0007669"/>
    <property type="project" value="TreeGrafter"/>
</dbReference>
<keyword evidence="4" id="KW-0812">Transmembrane</keyword>
<keyword evidence="2" id="KW-0479">Metal-binding</keyword>
<sequence length="213" mass="23454">MLSKRNLRVFVFTGVLLVLIYFIIQNAHTTVTSGNSSLSGQTASGAVIHSKGNHKSSGEVDPSVDKEIQEIKNEVGIKGDDGASSGTDFTQEKEFDPAKEYQYILANRPMIVFSKSRCPFSKKLKDLLAKEFEFSPSYMVVELDKHEHGAELQKHIGSLTGRSTVPNVIINGVSRGGCDDFEKLQEKGELLSSLKTWCDKALTVSKKEKPSNN</sequence>
<evidence type="ECO:0000256" key="3">
    <source>
        <dbReference type="ARBA" id="ARBA00023014"/>
    </source>
</evidence>
<keyword evidence="2" id="KW-0408">Iron</keyword>
<dbReference type="AlphaFoldDB" id="C5DND4"/>
<dbReference type="SUPFAM" id="SSF52833">
    <property type="entry name" value="Thioredoxin-like"/>
    <property type="match status" value="1"/>
</dbReference>
<dbReference type="GO" id="GO:0000324">
    <property type="term" value="C:fungal-type vacuole"/>
    <property type="evidence" value="ECO:0007669"/>
    <property type="project" value="TreeGrafter"/>
</dbReference>
<evidence type="ECO:0000256" key="2">
    <source>
        <dbReference type="ARBA" id="ARBA00022714"/>
    </source>
</evidence>
<dbReference type="PROSITE" id="PS51354">
    <property type="entry name" value="GLUTAREDOXIN_2"/>
    <property type="match status" value="1"/>
</dbReference>
<dbReference type="FunFam" id="3.40.30.10:FF:000093">
    <property type="entry name" value="Glutaredoxin 2"/>
    <property type="match status" value="1"/>
</dbReference>
<dbReference type="KEGG" id="lth:KLTH0G16060g"/>
<evidence type="ECO:0000256" key="4">
    <source>
        <dbReference type="SAM" id="Phobius"/>
    </source>
</evidence>
<evidence type="ECO:0000259" key="5">
    <source>
        <dbReference type="Pfam" id="PF00462"/>
    </source>
</evidence>
<dbReference type="PRINTS" id="PR00160">
    <property type="entry name" value="GLUTAREDOXIN"/>
</dbReference>
<dbReference type="STRING" id="559295.C5DND4"/>
<dbReference type="Gene3D" id="3.40.30.10">
    <property type="entry name" value="Glutaredoxin"/>
    <property type="match status" value="1"/>
</dbReference>
<keyword evidence="7" id="KW-1185">Reference proteome</keyword>
<keyword evidence="4" id="KW-1133">Transmembrane helix</keyword>
<keyword evidence="4" id="KW-0472">Membrane</keyword>
<name>C5DND4_LACTC</name>
<dbReference type="OMA" id="VAQNANF"/>
<dbReference type="InterPro" id="IPR002109">
    <property type="entry name" value="Glutaredoxin"/>
</dbReference>
<gene>
    <name evidence="6" type="ordered locus">KLTH0G16060g</name>
</gene>
<protein>
    <submittedName>
        <fullName evidence="6">KLTH0G16060p</fullName>
    </submittedName>
</protein>
<dbReference type="InterPro" id="IPR036249">
    <property type="entry name" value="Thioredoxin-like_sf"/>
</dbReference>
<organism evidence="6 7">
    <name type="scientific">Lachancea thermotolerans (strain ATCC 56472 / CBS 6340 / NRRL Y-8284)</name>
    <name type="common">Yeast</name>
    <name type="synonym">Kluyveromyces thermotolerans</name>
    <dbReference type="NCBI Taxonomy" id="559295"/>
    <lineage>
        <taxon>Eukaryota</taxon>
        <taxon>Fungi</taxon>
        <taxon>Dikarya</taxon>
        <taxon>Ascomycota</taxon>
        <taxon>Saccharomycotina</taxon>
        <taxon>Saccharomycetes</taxon>
        <taxon>Saccharomycetales</taxon>
        <taxon>Saccharomycetaceae</taxon>
        <taxon>Lachancea</taxon>
    </lineage>
</organism>
<dbReference type="Pfam" id="PF00462">
    <property type="entry name" value="Glutaredoxin"/>
    <property type="match status" value="1"/>
</dbReference>
<dbReference type="GO" id="GO:0051537">
    <property type="term" value="F:2 iron, 2 sulfur cluster binding"/>
    <property type="evidence" value="ECO:0007669"/>
    <property type="project" value="UniProtKB-KW"/>
</dbReference>
<feature type="domain" description="Glutaredoxin" evidence="5">
    <location>
        <begin position="111"/>
        <end position="173"/>
    </location>
</feature>
<dbReference type="HOGENOM" id="CLU_026126_0_1_1"/>
<dbReference type="PANTHER" id="PTHR45694">
    <property type="entry name" value="GLUTAREDOXIN 2"/>
    <property type="match status" value="1"/>
</dbReference>
<dbReference type="RefSeq" id="XP_002555732.1">
    <property type="nucleotide sequence ID" value="XM_002555686.1"/>
</dbReference>
<dbReference type="GO" id="GO:0005796">
    <property type="term" value="C:Golgi lumen"/>
    <property type="evidence" value="ECO:0007669"/>
    <property type="project" value="TreeGrafter"/>
</dbReference>
<dbReference type="InterPro" id="IPR011899">
    <property type="entry name" value="Glutaredoxin_euk/vir"/>
</dbReference>
<dbReference type="GO" id="GO:0004362">
    <property type="term" value="F:glutathione-disulfide reductase (NADPH) activity"/>
    <property type="evidence" value="ECO:0007669"/>
    <property type="project" value="UniProtKB-ARBA"/>
</dbReference>
<dbReference type="FunCoup" id="C5DND4">
    <property type="interactions" value="25"/>
</dbReference>
<proteinExistence type="inferred from homology"/>
<reference evidence="6 7" key="1">
    <citation type="journal article" date="2009" name="Genome Res.">
        <title>Comparative genomics of protoploid Saccharomycetaceae.</title>
        <authorList>
            <consortium name="The Genolevures Consortium"/>
            <person name="Souciet J.-L."/>
            <person name="Dujon B."/>
            <person name="Gaillardin C."/>
            <person name="Johnston M."/>
            <person name="Baret P.V."/>
            <person name="Cliften P."/>
            <person name="Sherman D.J."/>
            <person name="Weissenbach J."/>
            <person name="Westhof E."/>
            <person name="Wincker P."/>
            <person name="Jubin C."/>
            <person name="Poulain J."/>
            <person name="Barbe V."/>
            <person name="Segurens B."/>
            <person name="Artiguenave F."/>
            <person name="Anthouard V."/>
            <person name="Vacherie B."/>
            <person name="Val M.-E."/>
            <person name="Fulton R.S."/>
            <person name="Minx P."/>
            <person name="Wilson R."/>
            <person name="Durrens P."/>
            <person name="Jean G."/>
            <person name="Marck C."/>
            <person name="Martin T."/>
            <person name="Nikolski M."/>
            <person name="Rolland T."/>
            <person name="Seret M.-L."/>
            <person name="Casaregola S."/>
            <person name="Despons L."/>
            <person name="Fairhead C."/>
            <person name="Fischer G."/>
            <person name="Lafontaine I."/>
            <person name="Leh V."/>
            <person name="Lemaire M."/>
            <person name="de Montigny J."/>
            <person name="Neuveglise C."/>
            <person name="Thierry A."/>
            <person name="Blanc-Lenfle I."/>
            <person name="Bleykasten C."/>
            <person name="Diffels J."/>
            <person name="Fritsch E."/>
            <person name="Frangeul L."/>
            <person name="Goeffon A."/>
            <person name="Jauniaux N."/>
            <person name="Kachouri-Lafond R."/>
            <person name="Payen C."/>
            <person name="Potier S."/>
            <person name="Pribylova L."/>
            <person name="Ozanne C."/>
            <person name="Richard G.-F."/>
            <person name="Sacerdot C."/>
            <person name="Straub M.-L."/>
            <person name="Talla E."/>
        </authorList>
    </citation>
    <scope>NUCLEOTIDE SEQUENCE [LARGE SCALE GENOMIC DNA]</scope>
    <source>
        <strain evidence="7">ATCC 56472 / CBS 6340 / NRRL Y-8284</strain>
    </source>
</reference>
<evidence type="ECO:0000313" key="7">
    <source>
        <dbReference type="Proteomes" id="UP000002036"/>
    </source>
</evidence>
<dbReference type="eggNOG" id="KOG1752">
    <property type="taxonomic scope" value="Eukaryota"/>
</dbReference>
<feature type="transmembrane region" description="Helical" evidence="4">
    <location>
        <begin position="7"/>
        <end position="24"/>
    </location>
</feature>
<keyword evidence="3" id="KW-0411">Iron-sulfur</keyword>
<dbReference type="NCBIfam" id="TIGR02180">
    <property type="entry name" value="GRX_euk"/>
    <property type="match status" value="1"/>
</dbReference>
<dbReference type="InParanoid" id="C5DND4"/>
<dbReference type="CDD" id="cd03419">
    <property type="entry name" value="GRX_GRXh_1_2_like"/>
    <property type="match status" value="1"/>
</dbReference>
<evidence type="ECO:0000256" key="1">
    <source>
        <dbReference type="ARBA" id="ARBA00009630"/>
    </source>
</evidence>
<dbReference type="OrthoDB" id="423313at2759"/>
<accession>C5DND4</accession>
<evidence type="ECO:0000313" key="6">
    <source>
        <dbReference type="EMBL" id="CAR25295.1"/>
    </source>
</evidence>
<dbReference type="Proteomes" id="UP000002036">
    <property type="component" value="Chromosome G"/>
</dbReference>
<dbReference type="PANTHER" id="PTHR45694:SF5">
    <property type="entry name" value="GLUTAREDOXIN 2"/>
    <property type="match status" value="1"/>
</dbReference>